<dbReference type="InterPro" id="IPR023168">
    <property type="entry name" value="GatB_Yqey_C_2"/>
</dbReference>
<dbReference type="InterPro" id="IPR006075">
    <property type="entry name" value="Asn/Gln-tRNA_Trfase_suB/E_cat"/>
</dbReference>
<dbReference type="GO" id="GO:0005524">
    <property type="term" value="F:ATP binding"/>
    <property type="evidence" value="ECO:0007669"/>
    <property type="project" value="UniProtKB-KW"/>
</dbReference>
<name>A0A0C1JZY1_9BACT</name>
<keyword evidence="13" id="KW-0808">Transferase</keyword>
<evidence type="ECO:0000256" key="6">
    <source>
        <dbReference type="ARBA" id="ARBA00022840"/>
    </source>
</evidence>
<dbReference type="Gene3D" id="1.10.10.410">
    <property type="match status" value="1"/>
</dbReference>
<keyword evidence="4 11" id="KW-0436">Ligase</keyword>
<keyword evidence="6 11" id="KW-0067">ATP-binding</keyword>
<dbReference type="SMART" id="SM00845">
    <property type="entry name" value="GatB_Yqey"/>
    <property type="match status" value="1"/>
</dbReference>
<dbReference type="PANTHER" id="PTHR11659:SF0">
    <property type="entry name" value="GLUTAMYL-TRNA(GLN) AMIDOTRANSFERASE SUBUNIT B, MITOCHONDRIAL"/>
    <property type="match status" value="1"/>
</dbReference>
<evidence type="ECO:0000259" key="12">
    <source>
        <dbReference type="SMART" id="SM00845"/>
    </source>
</evidence>
<dbReference type="PROSITE" id="PS01234">
    <property type="entry name" value="GATB"/>
    <property type="match status" value="1"/>
</dbReference>
<keyword evidence="5 11" id="KW-0547">Nucleotide-binding</keyword>
<comment type="function">
    <text evidence="8 11">Allows the formation of correctly charged Asn-tRNA(Asn) or Gln-tRNA(Gln) through the transamidation of misacylated Asp-tRNA(Asn) or Glu-tRNA(Gln) in organisms which lack either or both of asparaginyl-tRNA or glutaminyl-tRNA synthetases. The reaction takes place in the presence of glutamine and ATP through an activated phospho-Asp-tRNA(Asn) or phospho-Glu-tRNA(Gln).</text>
</comment>
<dbReference type="EMBL" id="JSAN01000046">
    <property type="protein sequence ID" value="KIC72832.1"/>
    <property type="molecule type" value="Genomic_DNA"/>
</dbReference>
<comment type="catalytic activity">
    <reaction evidence="9 11">
        <text>L-aspartyl-tRNA(Asn) + L-glutamine + ATP + H2O = L-asparaginyl-tRNA(Asn) + L-glutamate + ADP + phosphate + 2 H(+)</text>
        <dbReference type="Rhea" id="RHEA:14513"/>
        <dbReference type="Rhea" id="RHEA-COMP:9674"/>
        <dbReference type="Rhea" id="RHEA-COMP:9677"/>
        <dbReference type="ChEBI" id="CHEBI:15377"/>
        <dbReference type="ChEBI" id="CHEBI:15378"/>
        <dbReference type="ChEBI" id="CHEBI:29985"/>
        <dbReference type="ChEBI" id="CHEBI:30616"/>
        <dbReference type="ChEBI" id="CHEBI:43474"/>
        <dbReference type="ChEBI" id="CHEBI:58359"/>
        <dbReference type="ChEBI" id="CHEBI:78515"/>
        <dbReference type="ChEBI" id="CHEBI:78516"/>
        <dbReference type="ChEBI" id="CHEBI:456216"/>
    </reaction>
</comment>
<feature type="domain" description="Asn/Gln amidotransferase" evidence="12">
    <location>
        <begin position="343"/>
        <end position="492"/>
    </location>
</feature>
<accession>A0A0C1JZY1</accession>
<evidence type="ECO:0000313" key="13">
    <source>
        <dbReference type="EMBL" id="KIC72832.1"/>
    </source>
</evidence>
<dbReference type="InterPro" id="IPR017959">
    <property type="entry name" value="Asn/Gln-tRNA_amidoTrfase_suB/E"/>
</dbReference>
<dbReference type="PATRIC" id="fig|362787.3.peg.740"/>
<organism evidence="13 14">
    <name type="scientific">Candidatus Protochlamydia amoebophila</name>
    <dbReference type="NCBI Taxonomy" id="362787"/>
    <lineage>
        <taxon>Bacteria</taxon>
        <taxon>Pseudomonadati</taxon>
        <taxon>Chlamydiota</taxon>
        <taxon>Chlamydiia</taxon>
        <taxon>Parachlamydiales</taxon>
        <taxon>Parachlamydiaceae</taxon>
        <taxon>Candidatus Protochlamydia</taxon>
    </lineage>
</organism>
<proteinExistence type="inferred from homology"/>
<evidence type="ECO:0000256" key="7">
    <source>
        <dbReference type="ARBA" id="ARBA00022917"/>
    </source>
</evidence>
<dbReference type="InterPro" id="IPR017958">
    <property type="entry name" value="Gln-tRNA_amidoTrfase_suB_CS"/>
</dbReference>
<evidence type="ECO:0000256" key="2">
    <source>
        <dbReference type="ARBA" id="ARBA00011123"/>
    </source>
</evidence>
<dbReference type="NCBIfam" id="NF004014">
    <property type="entry name" value="PRK05477.1-4"/>
    <property type="match status" value="1"/>
</dbReference>
<dbReference type="SUPFAM" id="SSF89095">
    <property type="entry name" value="GatB/YqeY motif"/>
    <property type="match status" value="1"/>
</dbReference>
<dbReference type="InterPro" id="IPR003789">
    <property type="entry name" value="Asn/Gln_tRNA_amidoTrase-B-like"/>
</dbReference>
<dbReference type="Proteomes" id="UP000031465">
    <property type="component" value="Unassembled WGS sequence"/>
</dbReference>
<dbReference type="EC" id="6.3.5.-" evidence="11"/>
<dbReference type="InterPro" id="IPR014746">
    <property type="entry name" value="Gln_synth/guanido_kin_cat_dom"/>
</dbReference>
<dbReference type="HAMAP" id="MF_00121">
    <property type="entry name" value="GatB"/>
    <property type="match status" value="1"/>
</dbReference>
<dbReference type="GO" id="GO:0050566">
    <property type="term" value="F:asparaginyl-tRNA synthase (glutamine-hydrolyzing) activity"/>
    <property type="evidence" value="ECO:0007669"/>
    <property type="project" value="RHEA"/>
</dbReference>
<dbReference type="InterPro" id="IPR018027">
    <property type="entry name" value="Asn/Gln_amidotransferase"/>
</dbReference>
<evidence type="ECO:0000313" key="14">
    <source>
        <dbReference type="Proteomes" id="UP000031465"/>
    </source>
</evidence>
<evidence type="ECO:0000256" key="4">
    <source>
        <dbReference type="ARBA" id="ARBA00022598"/>
    </source>
</evidence>
<evidence type="ECO:0000256" key="3">
    <source>
        <dbReference type="ARBA" id="ARBA00016923"/>
    </source>
</evidence>
<dbReference type="AlphaFoldDB" id="A0A0C1JZY1"/>
<dbReference type="PANTHER" id="PTHR11659">
    <property type="entry name" value="GLUTAMYL-TRNA GLN AMIDOTRANSFERASE SUBUNIT B MITOCHONDRIAL AND PROKARYOTIC PET112-RELATED"/>
    <property type="match status" value="1"/>
</dbReference>
<dbReference type="Gene3D" id="1.10.150.380">
    <property type="entry name" value="GatB domain, N-terminal subdomain"/>
    <property type="match status" value="1"/>
</dbReference>
<dbReference type="GO" id="GO:0006412">
    <property type="term" value="P:translation"/>
    <property type="evidence" value="ECO:0007669"/>
    <property type="project" value="UniProtKB-UniRule"/>
</dbReference>
<dbReference type="NCBIfam" id="TIGR00133">
    <property type="entry name" value="gatB"/>
    <property type="match status" value="1"/>
</dbReference>
<evidence type="ECO:0000256" key="9">
    <source>
        <dbReference type="ARBA" id="ARBA00047380"/>
    </source>
</evidence>
<dbReference type="InterPro" id="IPR042114">
    <property type="entry name" value="GatB_C_1"/>
</dbReference>
<comment type="similarity">
    <text evidence="1 11">Belongs to the GatB/GatE family. GatB subfamily.</text>
</comment>
<keyword evidence="7 11" id="KW-0648">Protein biosynthesis</keyword>
<dbReference type="SUPFAM" id="SSF55931">
    <property type="entry name" value="Glutamine synthetase/guanido kinase"/>
    <property type="match status" value="1"/>
</dbReference>
<dbReference type="Pfam" id="PF02934">
    <property type="entry name" value="GatB_N"/>
    <property type="match status" value="1"/>
</dbReference>
<reference evidence="13 14" key="1">
    <citation type="journal article" date="2014" name="Mol. Biol. Evol.">
        <title>Massive expansion of Ubiquitination-related gene families within the Chlamydiae.</title>
        <authorList>
            <person name="Domman D."/>
            <person name="Collingro A."/>
            <person name="Lagkouvardos I."/>
            <person name="Gehre L."/>
            <person name="Weinmaier T."/>
            <person name="Rattei T."/>
            <person name="Subtil A."/>
            <person name="Horn M."/>
        </authorList>
    </citation>
    <scope>NUCLEOTIDE SEQUENCE [LARGE SCALE GENOMIC DNA]</scope>
    <source>
        <strain evidence="13 14">EI2</strain>
    </source>
</reference>
<comment type="caution">
    <text evidence="13">The sequence shown here is derived from an EMBL/GenBank/DDBJ whole genome shotgun (WGS) entry which is preliminary data.</text>
</comment>
<dbReference type="Pfam" id="PF02637">
    <property type="entry name" value="GatB_Yqey"/>
    <property type="match status" value="1"/>
</dbReference>
<dbReference type="GO" id="GO:0050567">
    <property type="term" value="F:glutaminyl-tRNA synthase (glutamine-hydrolyzing) activity"/>
    <property type="evidence" value="ECO:0007669"/>
    <property type="project" value="UniProtKB-UniRule"/>
</dbReference>
<gene>
    <name evidence="11 13" type="primary">gatB</name>
    <name evidence="13" type="ORF">DB44_BZ00100</name>
</gene>
<dbReference type="InterPro" id="IPR004413">
    <property type="entry name" value="GatB"/>
</dbReference>
<dbReference type="FunFam" id="1.10.10.410:FF:000001">
    <property type="entry name" value="Aspartyl/glutamyl-tRNA(Asn/Gln) amidotransferase subunit B"/>
    <property type="match status" value="1"/>
</dbReference>
<evidence type="ECO:0000256" key="10">
    <source>
        <dbReference type="ARBA" id="ARBA00047913"/>
    </source>
</evidence>
<evidence type="ECO:0000256" key="5">
    <source>
        <dbReference type="ARBA" id="ARBA00022741"/>
    </source>
</evidence>
<dbReference type="NCBIfam" id="NF004012">
    <property type="entry name" value="PRK05477.1-2"/>
    <property type="match status" value="1"/>
</dbReference>
<dbReference type="GO" id="GO:0016740">
    <property type="term" value="F:transferase activity"/>
    <property type="evidence" value="ECO:0007669"/>
    <property type="project" value="UniProtKB-KW"/>
</dbReference>
<comment type="catalytic activity">
    <reaction evidence="10 11">
        <text>L-glutamyl-tRNA(Gln) + L-glutamine + ATP + H2O = L-glutaminyl-tRNA(Gln) + L-glutamate + ADP + phosphate + H(+)</text>
        <dbReference type="Rhea" id="RHEA:17521"/>
        <dbReference type="Rhea" id="RHEA-COMP:9681"/>
        <dbReference type="Rhea" id="RHEA-COMP:9684"/>
        <dbReference type="ChEBI" id="CHEBI:15377"/>
        <dbReference type="ChEBI" id="CHEBI:15378"/>
        <dbReference type="ChEBI" id="CHEBI:29985"/>
        <dbReference type="ChEBI" id="CHEBI:30616"/>
        <dbReference type="ChEBI" id="CHEBI:43474"/>
        <dbReference type="ChEBI" id="CHEBI:58359"/>
        <dbReference type="ChEBI" id="CHEBI:78520"/>
        <dbReference type="ChEBI" id="CHEBI:78521"/>
        <dbReference type="ChEBI" id="CHEBI:456216"/>
    </reaction>
</comment>
<dbReference type="GO" id="GO:0070681">
    <property type="term" value="P:glutaminyl-tRNAGln biosynthesis via transamidation"/>
    <property type="evidence" value="ECO:0007669"/>
    <property type="project" value="TreeGrafter"/>
</dbReference>
<evidence type="ECO:0000256" key="11">
    <source>
        <dbReference type="HAMAP-Rule" id="MF_00121"/>
    </source>
</evidence>
<sequence>MCMNHKYSHSSHSDWEAVIGLEIHVELNTKSKLFSVAPNHFGDEPNTNITEVCTGMPGSLPVLNKEAVRKAVQFGCAIQAEIAKFSKFDRKSYFYPDSPRNFQITQYDQPIVKGGTVIAEVNGKEKSFAVNRVHLEDDAGMLKHFSTFAGVDYNRAGSPLIEIVSEPCIHTPEEAVAYAMAIKAILQYIDASDCNMEEGSLRIDTNISVRLKGEQGLRNKIEIKNMNSFSFMELAIKSEINRQIQAYLSHPTKPHDQIIAQATYRWDPEKQETVLMRRKESADDYRYFPEPDLVPIILTDSYIEEIRQSLPELPLQRERRYTKELGLSAHQAFALTSDKALADYFEEALKTCSNSRSLSNWLLVEFPGRLKEGGKNVKSINLPPSHIASLINLIEKGTITGKIAKSVADEMVAQPGKDPAEIVAGNPDYQPLNDQNEVERYVDQILAENNQSIVDYRAGRDKAFAFLVGQVMKLCKGKASPSLVNELLKQKIANLP</sequence>
<evidence type="ECO:0000256" key="1">
    <source>
        <dbReference type="ARBA" id="ARBA00005306"/>
    </source>
</evidence>
<evidence type="ECO:0000256" key="8">
    <source>
        <dbReference type="ARBA" id="ARBA00024799"/>
    </source>
</evidence>
<comment type="subunit">
    <text evidence="2 11">Heterotrimer of A, B and C subunits.</text>
</comment>
<protein>
    <recommendedName>
        <fullName evidence="3 11">Aspartyl/glutamyl-tRNA(Asn/Gln) amidotransferase subunit B</fullName>
        <shortName evidence="11">Asp/Glu-ADT subunit B</shortName>
        <ecNumber evidence="11">6.3.5.-</ecNumber>
    </recommendedName>
</protein>